<dbReference type="InterPro" id="IPR035901">
    <property type="entry name" value="GIY-YIG_endonuc_sf"/>
</dbReference>
<dbReference type="PANTHER" id="PTHR34477">
    <property type="entry name" value="UPF0213 PROTEIN YHBQ"/>
    <property type="match status" value="1"/>
</dbReference>
<dbReference type="Pfam" id="PF01541">
    <property type="entry name" value="GIY-YIG"/>
    <property type="match status" value="1"/>
</dbReference>
<dbReference type="Proteomes" id="UP000178199">
    <property type="component" value="Unassembled WGS sequence"/>
</dbReference>
<evidence type="ECO:0000256" key="1">
    <source>
        <dbReference type="ARBA" id="ARBA00007435"/>
    </source>
</evidence>
<dbReference type="AlphaFoldDB" id="A0A1G2Q7H6"/>
<dbReference type="CDD" id="cd10449">
    <property type="entry name" value="GIY-YIG_SLX1_like"/>
    <property type="match status" value="1"/>
</dbReference>
<dbReference type="PROSITE" id="PS50164">
    <property type="entry name" value="GIY_YIG"/>
    <property type="match status" value="1"/>
</dbReference>
<sequence>MFYVYIMFSEVNGDIYIGSTANVEARLARHNSGKVRSTKGNRPWRLLEIHEYDTRVGAMRMERYFKTHQQRELIRKRY</sequence>
<organism evidence="3 4">
    <name type="scientific">Candidatus Veblenbacteria bacterium RIFOXYC1_FULL_42_9</name>
    <dbReference type="NCBI Taxonomy" id="1802427"/>
    <lineage>
        <taxon>Bacteria</taxon>
        <taxon>Candidatus Vebleniibacteriota</taxon>
    </lineage>
</organism>
<dbReference type="InterPro" id="IPR000305">
    <property type="entry name" value="GIY-YIG_endonuc"/>
</dbReference>
<dbReference type="InterPro" id="IPR050190">
    <property type="entry name" value="UPF0213_domain"/>
</dbReference>
<dbReference type="Gene3D" id="3.40.1440.10">
    <property type="entry name" value="GIY-YIG endonuclease"/>
    <property type="match status" value="1"/>
</dbReference>
<gene>
    <name evidence="3" type="ORF">A2429_03175</name>
</gene>
<accession>A0A1G2Q7H6</accession>
<comment type="similarity">
    <text evidence="1">Belongs to the UPF0213 family.</text>
</comment>
<proteinExistence type="inferred from homology"/>
<dbReference type="PANTHER" id="PTHR34477:SF1">
    <property type="entry name" value="UPF0213 PROTEIN YHBQ"/>
    <property type="match status" value="1"/>
</dbReference>
<evidence type="ECO:0000313" key="3">
    <source>
        <dbReference type="EMBL" id="OHA56490.1"/>
    </source>
</evidence>
<feature type="non-terminal residue" evidence="3">
    <location>
        <position position="78"/>
    </location>
</feature>
<feature type="domain" description="GIY-YIG" evidence="2">
    <location>
        <begin position="1"/>
        <end position="78"/>
    </location>
</feature>
<evidence type="ECO:0000259" key="2">
    <source>
        <dbReference type="PROSITE" id="PS50164"/>
    </source>
</evidence>
<name>A0A1G2Q7H6_9BACT</name>
<evidence type="ECO:0000313" key="4">
    <source>
        <dbReference type="Proteomes" id="UP000178199"/>
    </source>
</evidence>
<comment type="caution">
    <text evidence="3">The sequence shown here is derived from an EMBL/GenBank/DDBJ whole genome shotgun (WGS) entry which is preliminary data.</text>
</comment>
<dbReference type="EMBL" id="MHTD01000003">
    <property type="protein sequence ID" value="OHA56490.1"/>
    <property type="molecule type" value="Genomic_DNA"/>
</dbReference>
<dbReference type="SUPFAM" id="SSF82771">
    <property type="entry name" value="GIY-YIG endonuclease"/>
    <property type="match status" value="1"/>
</dbReference>
<reference evidence="3 4" key="1">
    <citation type="journal article" date="2016" name="Nat. Commun.">
        <title>Thousands of microbial genomes shed light on interconnected biogeochemical processes in an aquifer system.</title>
        <authorList>
            <person name="Anantharaman K."/>
            <person name="Brown C.T."/>
            <person name="Hug L.A."/>
            <person name="Sharon I."/>
            <person name="Castelle C.J."/>
            <person name="Probst A.J."/>
            <person name="Thomas B.C."/>
            <person name="Singh A."/>
            <person name="Wilkins M.J."/>
            <person name="Karaoz U."/>
            <person name="Brodie E.L."/>
            <person name="Williams K.H."/>
            <person name="Hubbard S.S."/>
            <person name="Banfield J.F."/>
        </authorList>
    </citation>
    <scope>NUCLEOTIDE SEQUENCE [LARGE SCALE GENOMIC DNA]</scope>
</reference>
<protein>
    <recommendedName>
        <fullName evidence="2">GIY-YIG domain-containing protein</fullName>
    </recommendedName>
</protein>